<sequence length="193" mass="22283">MKKFYAFFLAIACLSCNEDYIPKPKAFLSLEYPEPNYSNTHLEALPFTFETNALAEQIKVKPLRASTESYGLNIEYSTLKGTIFLTYKAIEKDKNNLVDFIEDAQKLTLEHTKKADEIPAYPYENNDRKVYGLFSEVKGNVASPAQFYITDSINHFLTASLYFKTKPNYDSILPAAHYLQNDMKRIMESIKWK</sequence>
<evidence type="ECO:0000313" key="3">
    <source>
        <dbReference type="Proteomes" id="UP000029644"/>
    </source>
</evidence>
<name>A0A090W006_9FLAO</name>
<organism evidence="1 3">
    <name type="scientific">Algibacter lectus</name>
    <dbReference type="NCBI Taxonomy" id="221126"/>
    <lineage>
        <taxon>Bacteria</taxon>
        <taxon>Pseudomonadati</taxon>
        <taxon>Bacteroidota</taxon>
        <taxon>Flavobacteriia</taxon>
        <taxon>Flavobacteriales</taxon>
        <taxon>Flavobacteriaceae</taxon>
        <taxon>Algibacter</taxon>
    </lineage>
</organism>
<protein>
    <submittedName>
        <fullName evidence="1">GldD protein</fullName>
    </submittedName>
    <submittedName>
        <fullName evidence="2">Protein involved in gliding motility GldD</fullName>
    </submittedName>
</protein>
<dbReference type="RefSeq" id="WP_042502509.1">
    <property type="nucleotide sequence ID" value="NZ_BBNQ01000001.1"/>
</dbReference>
<dbReference type="EMBL" id="BBNQ01000001">
    <property type="protein sequence ID" value="GAL60862.1"/>
    <property type="molecule type" value="Genomic_DNA"/>
</dbReference>
<dbReference type="AlphaFoldDB" id="A0A090W006"/>
<proteinExistence type="predicted"/>
<keyword evidence="4" id="KW-1185">Reference proteome</keyword>
<dbReference type="Proteomes" id="UP000029644">
    <property type="component" value="Unassembled WGS sequence"/>
</dbReference>
<dbReference type="OrthoDB" id="679501at2"/>
<gene>
    <name evidence="2" type="ORF">DFQ06_1957</name>
    <name evidence="1" type="ORF">JCM19300_3800</name>
</gene>
<dbReference type="EMBL" id="SORL01000008">
    <property type="protein sequence ID" value="TDY62139.1"/>
    <property type="molecule type" value="Genomic_DNA"/>
</dbReference>
<accession>A0A090W006</accession>
<evidence type="ECO:0000313" key="1">
    <source>
        <dbReference type="EMBL" id="GAL60862.1"/>
    </source>
</evidence>
<evidence type="ECO:0000313" key="2">
    <source>
        <dbReference type="EMBL" id="TDY62139.1"/>
    </source>
</evidence>
<reference evidence="2 4" key="2">
    <citation type="submission" date="2019-03" db="EMBL/GenBank/DDBJ databases">
        <title>Genomic Encyclopedia of Type Strains, Phase III (KMG-III): the genomes of soil and plant-associated and newly described type strains.</title>
        <authorList>
            <person name="Whitman W."/>
        </authorList>
    </citation>
    <scope>NUCLEOTIDE SEQUENCE [LARGE SCALE GENOMIC DNA]</scope>
    <source>
        <strain evidence="2 4">CECT 8301</strain>
    </source>
</reference>
<dbReference type="InterPro" id="IPR019850">
    <property type="entry name" value="GldD-like"/>
</dbReference>
<reference evidence="1 3" key="1">
    <citation type="journal article" date="2014" name="Genome Announc.">
        <title>Draft Genome Sequences of Marine Flavobacterium Algibacter lectus Strains SS8 and NR4.</title>
        <authorList>
            <person name="Takatani N."/>
            <person name="Nakanishi M."/>
            <person name="Meirelles P."/>
            <person name="Mino S."/>
            <person name="Suda W."/>
            <person name="Oshima K."/>
            <person name="Hattori M."/>
            <person name="Ohkuma M."/>
            <person name="Hosokawa M."/>
            <person name="Miyashita K."/>
            <person name="Thompson F.L."/>
            <person name="Niwa A."/>
            <person name="Sawabe T."/>
            <person name="Sawabe T."/>
        </authorList>
    </citation>
    <scope>NUCLEOTIDE SEQUENCE [LARGE SCALE GENOMIC DNA]</scope>
    <source>
        <strain evidence="1 3">JCM 19300</strain>
    </source>
</reference>
<dbReference type="Proteomes" id="UP000294824">
    <property type="component" value="Unassembled WGS sequence"/>
</dbReference>
<comment type="caution">
    <text evidence="1">The sequence shown here is derived from an EMBL/GenBank/DDBJ whole genome shotgun (WGS) entry which is preliminary data.</text>
</comment>
<dbReference type="NCBIfam" id="TIGR03512">
    <property type="entry name" value="GldD_lipo"/>
    <property type="match status" value="1"/>
</dbReference>
<accession>A0A4R8M965</accession>
<dbReference type="Pfam" id="PF25593">
    <property type="entry name" value="GldD_lipo"/>
    <property type="match status" value="1"/>
</dbReference>
<evidence type="ECO:0000313" key="4">
    <source>
        <dbReference type="Proteomes" id="UP000294824"/>
    </source>
</evidence>